<organism evidence="2">
    <name type="scientific">Sinorhizobium medicae</name>
    <dbReference type="NCBI Taxonomy" id="110321"/>
    <lineage>
        <taxon>Bacteria</taxon>
        <taxon>Pseudomonadati</taxon>
        <taxon>Pseudomonadota</taxon>
        <taxon>Alphaproteobacteria</taxon>
        <taxon>Hyphomicrobiales</taxon>
        <taxon>Rhizobiaceae</taxon>
        <taxon>Sinorhizobium/Ensifer group</taxon>
        <taxon>Sinorhizobium</taxon>
    </lineage>
</organism>
<evidence type="ECO:0000313" key="1">
    <source>
        <dbReference type="EMBL" id="PLU07623.1"/>
    </source>
</evidence>
<keyword evidence="3" id="KW-1185">Reference proteome</keyword>
<dbReference type="AlphaFoldDB" id="A0A508X6F4"/>
<dbReference type="Proteomes" id="UP000507954">
    <property type="component" value="Unassembled WGS sequence"/>
</dbReference>
<gene>
    <name evidence="1" type="ORF">BMJ33_04255</name>
    <name evidence="2" type="ORF">EMEDMD4_790421</name>
</gene>
<accession>A0A508X6F4</accession>
<reference evidence="1" key="1">
    <citation type="submission" date="2017-04" db="EMBL/GenBank/DDBJ databases">
        <authorList>
            <person name="Porter S."/>
            <person name="Friesen M.L."/>
            <person name="Faber-Hammond J."/>
        </authorList>
    </citation>
    <scope>NUCLEOTIDE SEQUENCE</scope>
    <source>
        <strain evidence="1">Str16</strain>
    </source>
</reference>
<dbReference type="Proteomes" id="UP001190825">
    <property type="component" value="Unassembled WGS sequence"/>
</dbReference>
<reference evidence="2" key="3">
    <citation type="submission" date="2019-06" db="EMBL/GenBank/DDBJ databases">
        <authorList>
            <person name="Le Quere A."/>
            <person name="Colella S."/>
        </authorList>
    </citation>
    <scope>NUCLEOTIDE SEQUENCE</scope>
    <source>
        <strain evidence="2">EmedicaeMD41</strain>
    </source>
</reference>
<protein>
    <submittedName>
        <fullName evidence="2">Uncharacterized protein</fullName>
    </submittedName>
</protein>
<proteinExistence type="predicted"/>
<evidence type="ECO:0000313" key="3">
    <source>
        <dbReference type="Proteomes" id="UP001190825"/>
    </source>
</evidence>
<name>A0A508X6F4_9HYPH</name>
<dbReference type="EMBL" id="CABFNB010000149">
    <property type="protein sequence ID" value="VTZ65397.1"/>
    <property type="molecule type" value="Genomic_DNA"/>
</dbReference>
<sequence>MIQAHVGSFPLRYAGRNKSKKFAVKQQFNSFASRERPWHLGTREPLIVQIGPNDRTFDEERWFINSLEVRARLSLTGNVA</sequence>
<evidence type="ECO:0000313" key="2">
    <source>
        <dbReference type="EMBL" id="VTZ65397.1"/>
    </source>
</evidence>
<dbReference type="EMBL" id="NBUC01000039">
    <property type="protein sequence ID" value="PLU07623.1"/>
    <property type="molecule type" value="Genomic_DNA"/>
</dbReference>
<reference evidence="1 3" key="2">
    <citation type="journal article" date="2018" name="FEMS Microbiol. Ecol.">
        <title>Co-invading symbiotic mutualists of Medicago polymorpha retain high ancestral diversity and contain diverse accessory genomes.</title>
        <authorList>
            <person name="Porter S.S."/>
            <person name="Faber-Hammond J.J."/>
            <person name="Friesen M.L."/>
        </authorList>
    </citation>
    <scope>NUCLEOTIDE SEQUENCE [LARGE SCALE GENOMIC DNA]</scope>
    <source>
        <strain evidence="1 3">Str16</strain>
    </source>
</reference>